<dbReference type="InterPro" id="IPR002078">
    <property type="entry name" value="Sigma_54_int"/>
</dbReference>
<dbReference type="GO" id="GO:0005524">
    <property type="term" value="F:ATP binding"/>
    <property type="evidence" value="ECO:0007669"/>
    <property type="project" value="UniProtKB-KW"/>
</dbReference>
<sequence>MVALLALGKSLEERIIPFIGHDIVSCPTIMRLVSSNVSCRDIIITKASFADQKKITNALGSPRSIIAFYDEKETMIPPLSSSGYTVFLPYSFTEEQLRLAIKKADHMKSIFGTAEEKIIGSSLIMRKTRLLIEKAMKTNLPVHLVGETGTGKTLAAETIHRYSNPKREMIREECGQLTTSLTDSILFGHTKGAYSGAVEERKGLIALADKSTLFLDEIQDLSLEVQAKLLGVLETGTFRRLGSDKPMHSSFRLITAGCVPLKELVRTKRMRNDFFHRINYIEIRMPSLSEHMEDIPELISKCEMDNGYLSEPIVDYTPFMHEFSGNVRELYRDVKLYHEGIQTLADIRDY</sequence>
<comment type="caution">
    <text evidence="4">The sequence shown here is derived from an EMBL/GenBank/DDBJ whole genome shotgun (WGS) entry which is preliminary data.</text>
</comment>
<evidence type="ECO:0000259" key="3">
    <source>
        <dbReference type="PROSITE" id="PS50045"/>
    </source>
</evidence>
<dbReference type="SMART" id="SM00382">
    <property type="entry name" value="AAA"/>
    <property type="match status" value="1"/>
</dbReference>
<dbReference type="PANTHER" id="PTHR32071">
    <property type="entry name" value="TRANSCRIPTIONAL REGULATORY PROTEIN"/>
    <property type="match status" value="1"/>
</dbReference>
<evidence type="ECO:0000313" key="5">
    <source>
        <dbReference type="Proteomes" id="UP000810292"/>
    </source>
</evidence>
<evidence type="ECO:0000256" key="1">
    <source>
        <dbReference type="ARBA" id="ARBA00022741"/>
    </source>
</evidence>
<dbReference type="InterPro" id="IPR003593">
    <property type="entry name" value="AAA+_ATPase"/>
</dbReference>
<dbReference type="CDD" id="cd00009">
    <property type="entry name" value="AAA"/>
    <property type="match status" value="1"/>
</dbReference>
<proteinExistence type="predicted"/>
<organism evidence="4 5">
    <name type="scientific">Candidatus Ornithospirochaeta stercoravium</name>
    <dbReference type="NCBI Taxonomy" id="2840897"/>
    <lineage>
        <taxon>Bacteria</taxon>
        <taxon>Pseudomonadati</taxon>
        <taxon>Spirochaetota</taxon>
        <taxon>Spirochaetia</taxon>
        <taxon>Spirochaetales</taxon>
        <taxon>Spirochaetaceae</taxon>
        <taxon>Spirochaetaceae incertae sedis</taxon>
        <taxon>Candidatus Ornithospirochaeta</taxon>
    </lineage>
</organism>
<name>A0A9D9NDM1_9SPIO</name>
<dbReference type="InterPro" id="IPR027417">
    <property type="entry name" value="P-loop_NTPase"/>
</dbReference>
<keyword evidence="1" id="KW-0547">Nucleotide-binding</keyword>
<protein>
    <submittedName>
        <fullName evidence="4">Sigma-54 factor interaction domain-containing protein</fullName>
    </submittedName>
</protein>
<dbReference type="Pfam" id="PF00158">
    <property type="entry name" value="Sigma54_activat"/>
    <property type="match status" value="1"/>
</dbReference>
<dbReference type="EMBL" id="JADIMF010000113">
    <property type="protein sequence ID" value="MBO8469533.1"/>
    <property type="molecule type" value="Genomic_DNA"/>
</dbReference>
<keyword evidence="2" id="KW-0067">ATP-binding</keyword>
<evidence type="ECO:0000313" key="4">
    <source>
        <dbReference type="EMBL" id="MBO8469533.1"/>
    </source>
</evidence>
<reference evidence="4" key="1">
    <citation type="submission" date="2020-10" db="EMBL/GenBank/DDBJ databases">
        <authorList>
            <person name="Gilroy R."/>
        </authorList>
    </citation>
    <scope>NUCLEOTIDE SEQUENCE</scope>
    <source>
        <strain evidence="4">14700</strain>
    </source>
</reference>
<accession>A0A9D9NDM1</accession>
<dbReference type="GO" id="GO:0006355">
    <property type="term" value="P:regulation of DNA-templated transcription"/>
    <property type="evidence" value="ECO:0007669"/>
    <property type="project" value="InterPro"/>
</dbReference>
<feature type="domain" description="Sigma-54 factor interaction" evidence="3">
    <location>
        <begin position="118"/>
        <end position="335"/>
    </location>
</feature>
<dbReference type="PROSITE" id="PS50045">
    <property type="entry name" value="SIGMA54_INTERACT_4"/>
    <property type="match status" value="1"/>
</dbReference>
<evidence type="ECO:0000256" key="2">
    <source>
        <dbReference type="ARBA" id="ARBA00022840"/>
    </source>
</evidence>
<dbReference type="AlphaFoldDB" id="A0A9D9NDM1"/>
<dbReference type="SUPFAM" id="SSF52540">
    <property type="entry name" value="P-loop containing nucleoside triphosphate hydrolases"/>
    <property type="match status" value="1"/>
</dbReference>
<gene>
    <name evidence="4" type="ORF">IAA72_07100</name>
</gene>
<dbReference type="Gene3D" id="3.40.50.300">
    <property type="entry name" value="P-loop containing nucleotide triphosphate hydrolases"/>
    <property type="match status" value="1"/>
</dbReference>
<reference evidence="4" key="2">
    <citation type="journal article" date="2021" name="PeerJ">
        <title>Extensive microbial diversity within the chicken gut microbiome revealed by metagenomics and culture.</title>
        <authorList>
            <person name="Gilroy R."/>
            <person name="Ravi A."/>
            <person name="Getino M."/>
            <person name="Pursley I."/>
            <person name="Horton D.L."/>
            <person name="Alikhan N.F."/>
            <person name="Baker D."/>
            <person name="Gharbi K."/>
            <person name="Hall N."/>
            <person name="Watson M."/>
            <person name="Adriaenssens E.M."/>
            <person name="Foster-Nyarko E."/>
            <person name="Jarju S."/>
            <person name="Secka A."/>
            <person name="Antonio M."/>
            <person name="Oren A."/>
            <person name="Chaudhuri R.R."/>
            <person name="La Ragione R."/>
            <person name="Hildebrand F."/>
            <person name="Pallen M.J."/>
        </authorList>
    </citation>
    <scope>NUCLEOTIDE SEQUENCE</scope>
    <source>
        <strain evidence="4">14700</strain>
    </source>
</reference>
<dbReference type="Proteomes" id="UP000810292">
    <property type="component" value="Unassembled WGS sequence"/>
</dbReference>